<gene>
    <name evidence="1" type="ORF">IW261DRAFT_1513582</name>
</gene>
<evidence type="ECO:0000313" key="1">
    <source>
        <dbReference type="EMBL" id="KAK0471050.1"/>
    </source>
</evidence>
<sequence>MSYLNPTFQLPHLASLVLVPYVEARLVISQERYWRICARFDASMFDTSLRRLSASYLMLEFVIFAFVYRCFSQVAVS</sequence>
<comment type="caution">
    <text evidence="1">The sequence shown here is derived from an EMBL/GenBank/DDBJ whole genome shotgun (WGS) entry which is preliminary data.</text>
</comment>
<keyword evidence="2" id="KW-1185">Reference proteome</keyword>
<reference evidence="1" key="1">
    <citation type="submission" date="2023-06" db="EMBL/GenBank/DDBJ databases">
        <authorList>
            <consortium name="Lawrence Berkeley National Laboratory"/>
            <person name="Ahrendt S."/>
            <person name="Sahu N."/>
            <person name="Indic B."/>
            <person name="Wong-Bajracharya J."/>
            <person name="Merenyi Z."/>
            <person name="Ke H.-M."/>
            <person name="Monk M."/>
            <person name="Kocsube S."/>
            <person name="Drula E."/>
            <person name="Lipzen A."/>
            <person name="Balint B."/>
            <person name="Henrissat B."/>
            <person name="Andreopoulos B."/>
            <person name="Martin F.M."/>
            <person name="Harder C.B."/>
            <person name="Rigling D."/>
            <person name="Ford K.L."/>
            <person name="Foster G.D."/>
            <person name="Pangilinan J."/>
            <person name="Papanicolaou A."/>
            <person name="Barry K."/>
            <person name="LaButti K."/>
            <person name="Viragh M."/>
            <person name="Koriabine M."/>
            <person name="Yan M."/>
            <person name="Riley R."/>
            <person name="Champramary S."/>
            <person name="Plett K.L."/>
            <person name="Tsai I.J."/>
            <person name="Slot J."/>
            <person name="Sipos G."/>
            <person name="Plett J."/>
            <person name="Nagy L.G."/>
            <person name="Grigoriev I.V."/>
        </authorList>
    </citation>
    <scope>NUCLEOTIDE SEQUENCE</scope>
    <source>
        <strain evidence="1">ICMP 16352</strain>
    </source>
</reference>
<feature type="non-terminal residue" evidence="1">
    <location>
        <position position="77"/>
    </location>
</feature>
<proteinExistence type="predicted"/>
<accession>A0AA39NSV6</accession>
<dbReference type="AlphaFoldDB" id="A0AA39NSV6"/>
<protein>
    <submittedName>
        <fullName evidence="1">Uncharacterized protein</fullName>
    </submittedName>
</protein>
<organism evidence="1 2">
    <name type="scientific">Armillaria novae-zelandiae</name>
    <dbReference type="NCBI Taxonomy" id="153914"/>
    <lineage>
        <taxon>Eukaryota</taxon>
        <taxon>Fungi</taxon>
        <taxon>Dikarya</taxon>
        <taxon>Basidiomycota</taxon>
        <taxon>Agaricomycotina</taxon>
        <taxon>Agaricomycetes</taxon>
        <taxon>Agaricomycetidae</taxon>
        <taxon>Agaricales</taxon>
        <taxon>Marasmiineae</taxon>
        <taxon>Physalacriaceae</taxon>
        <taxon>Armillaria</taxon>
    </lineage>
</organism>
<evidence type="ECO:0000313" key="2">
    <source>
        <dbReference type="Proteomes" id="UP001175227"/>
    </source>
</evidence>
<dbReference type="Proteomes" id="UP001175227">
    <property type="component" value="Unassembled WGS sequence"/>
</dbReference>
<name>A0AA39NSV6_9AGAR</name>
<dbReference type="EMBL" id="JAUEPR010000055">
    <property type="protein sequence ID" value="KAK0471050.1"/>
    <property type="molecule type" value="Genomic_DNA"/>
</dbReference>